<gene>
    <name evidence="1" type="ORF">GIL414_LOCUS71185</name>
</gene>
<dbReference type="GO" id="GO:0003676">
    <property type="term" value="F:nucleic acid binding"/>
    <property type="evidence" value="ECO:0007669"/>
    <property type="project" value="InterPro"/>
</dbReference>
<dbReference type="InterPro" id="IPR036397">
    <property type="entry name" value="RNaseH_sf"/>
</dbReference>
<comment type="caution">
    <text evidence="1">The sequence shown here is derived from an EMBL/GenBank/DDBJ whole genome shotgun (WGS) entry which is preliminary data.</text>
</comment>
<dbReference type="SUPFAM" id="SSF53098">
    <property type="entry name" value="Ribonuclease H-like"/>
    <property type="match status" value="1"/>
</dbReference>
<organism evidence="1 2">
    <name type="scientific">Rotaria magnacalcarata</name>
    <dbReference type="NCBI Taxonomy" id="392030"/>
    <lineage>
        <taxon>Eukaryota</taxon>
        <taxon>Metazoa</taxon>
        <taxon>Spiralia</taxon>
        <taxon>Gnathifera</taxon>
        <taxon>Rotifera</taxon>
        <taxon>Eurotatoria</taxon>
        <taxon>Bdelloidea</taxon>
        <taxon>Philodinida</taxon>
        <taxon>Philodinidae</taxon>
        <taxon>Rotaria</taxon>
    </lineage>
</organism>
<protein>
    <recommendedName>
        <fullName evidence="3">3'-5' exonuclease domain-containing protein</fullName>
    </recommendedName>
</protein>
<evidence type="ECO:0000313" key="2">
    <source>
        <dbReference type="Proteomes" id="UP000681720"/>
    </source>
</evidence>
<sequence>MQTSDWRKRPLKQAQLIYSVLDARVLVDVALLIEKRAHNLNIPWSWPNFKGYVWTSKAFKKRLGTASYVLAFDLTTNQQLLQKKILVDSIVHGFETRQITKENDDSSYVIVVFGQRTFSIIQWSSI</sequence>
<accession>A0A8S3HMT7</accession>
<feature type="non-terminal residue" evidence="1">
    <location>
        <position position="1"/>
    </location>
</feature>
<reference evidence="1" key="1">
    <citation type="submission" date="2021-02" db="EMBL/GenBank/DDBJ databases">
        <authorList>
            <person name="Nowell W R."/>
        </authorList>
    </citation>
    <scope>NUCLEOTIDE SEQUENCE</scope>
</reference>
<evidence type="ECO:0008006" key="3">
    <source>
        <dbReference type="Google" id="ProtNLM"/>
    </source>
</evidence>
<dbReference type="AlphaFoldDB" id="A0A8S3HMT7"/>
<dbReference type="InterPro" id="IPR012337">
    <property type="entry name" value="RNaseH-like_sf"/>
</dbReference>
<name>A0A8S3HMT7_9BILA</name>
<dbReference type="EMBL" id="CAJOBJ010333766">
    <property type="protein sequence ID" value="CAF5186232.1"/>
    <property type="molecule type" value="Genomic_DNA"/>
</dbReference>
<dbReference type="Proteomes" id="UP000681720">
    <property type="component" value="Unassembled WGS sequence"/>
</dbReference>
<evidence type="ECO:0000313" key="1">
    <source>
        <dbReference type="EMBL" id="CAF5186232.1"/>
    </source>
</evidence>
<dbReference type="Gene3D" id="3.30.420.10">
    <property type="entry name" value="Ribonuclease H-like superfamily/Ribonuclease H"/>
    <property type="match status" value="1"/>
</dbReference>
<proteinExistence type="predicted"/>